<comment type="pathway">
    <text evidence="2">Cofactor biosynthesis; tetrahydrofolate biosynthesis; 2-amino-4-hydroxy-6-hydroxymethyl-7,8-dihydropteridine diphosphate from 7,8-dihydroneopterin triphosphate: step 4/4.</text>
</comment>
<dbReference type="AlphaFoldDB" id="A0A346Y2S5"/>
<evidence type="ECO:0000256" key="6">
    <source>
        <dbReference type="ARBA" id="ARBA00022777"/>
    </source>
</evidence>
<dbReference type="InterPro" id="IPR035907">
    <property type="entry name" value="Hppk_sf"/>
</dbReference>
<gene>
    <name evidence="10" type="ORF">DVS28_a4105</name>
</gene>
<evidence type="ECO:0000313" key="11">
    <source>
        <dbReference type="Proteomes" id="UP000264006"/>
    </source>
</evidence>
<reference evidence="10 11" key="1">
    <citation type="submission" date="2018-09" db="EMBL/GenBank/DDBJ databases">
        <title>Complete genome sequence of Euzebya sp. DY32-46 isolated from seawater of Pacific Ocean.</title>
        <authorList>
            <person name="Xu L."/>
            <person name="Wu Y.-H."/>
            <person name="Xu X.-W."/>
        </authorList>
    </citation>
    <scope>NUCLEOTIDE SEQUENCE [LARGE SCALE GENOMIC DNA]</scope>
    <source>
        <strain evidence="10 11">DY32-46</strain>
    </source>
</reference>
<dbReference type="RefSeq" id="WP_216826178.1">
    <property type="nucleotide sequence ID" value="NZ_CAXIBR010000001.1"/>
</dbReference>
<name>A0A346Y2S5_9ACTN</name>
<keyword evidence="11" id="KW-1185">Reference proteome</keyword>
<evidence type="ECO:0000256" key="1">
    <source>
        <dbReference type="ARBA" id="ARBA00000198"/>
    </source>
</evidence>
<evidence type="ECO:0000256" key="4">
    <source>
        <dbReference type="ARBA" id="ARBA00022679"/>
    </source>
</evidence>
<dbReference type="GO" id="GO:0016301">
    <property type="term" value="F:kinase activity"/>
    <property type="evidence" value="ECO:0007669"/>
    <property type="project" value="UniProtKB-KW"/>
</dbReference>
<keyword evidence="5" id="KW-0547">Nucleotide-binding</keyword>
<dbReference type="GO" id="GO:0046654">
    <property type="term" value="P:tetrahydrofolate biosynthetic process"/>
    <property type="evidence" value="ECO:0007669"/>
    <property type="project" value="UniProtKB-UniPathway"/>
</dbReference>
<dbReference type="PANTHER" id="PTHR43071">
    <property type="entry name" value="2-AMINO-4-HYDROXY-6-HYDROXYMETHYLDIHYDROPTERIDINE PYROPHOSPHOKINASE"/>
    <property type="match status" value="1"/>
</dbReference>
<dbReference type="GO" id="GO:0046656">
    <property type="term" value="P:folic acid biosynthetic process"/>
    <property type="evidence" value="ECO:0007669"/>
    <property type="project" value="UniProtKB-KW"/>
</dbReference>
<dbReference type="KEGG" id="euz:DVS28_a4105"/>
<keyword evidence="8" id="KW-0289">Folate biosynthesis</keyword>
<accession>A0A346Y2S5</accession>
<keyword evidence="7" id="KW-0067">ATP-binding</keyword>
<dbReference type="PANTHER" id="PTHR43071:SF1">
    <property type="entry name" value="2-AMINO-4-HYDROXY-6-HYDROXYMETHYLDIHYDROPTERIDINE PYROPHOSPHOKINASE"/>
    <property type="match status" value="1"/>
</dbReference>
<dbReference type="GO" id="GO:0005524">
    <property type="term" value="F:ATP binding"/>
    <property type="evidence" value="ECO:0007669"/>
    <property type="project" value="UniProtKB-KW"/>
</dbReference>
<evidence type="ECO:0000259" key="9">
    <source>
        <dbReference type="PROSITE" id="PS00794"/>
    </source>
</evidence>
<dbReference type="GO" id="GO:0003848">
    <property type="term" value="F:2-amino-4-hydroxy-6-hydroxymethyldihydropteridine diphosphokinase activity"/>
    <property type="evidence" value="ECO:0007669"/>
    <property type="project" value="UniProtKB-EC"/>
</dbReference>
<dbReference type="EC" id="2.7.6.3" evidence="3"/>
<evidence type="ECO:0000256" key="8">
    <source>
        <dbReference type="ARBA" id="ARBA00022909"/>
    </source>
</evidence>
<evidence type="ECO:0000256" key="3">
    <source>
        <dbReference type="ARBA" id="ARBA00013253"/>
    </source>
</evidence>
<proteinExistence type="predicted"/>
<keyword evidence="6 10" id="KW-0418">Kinase</keyword>
<protein>
    <recommendedName>
        <fullName evidence="3">2-amino-4-hydroxy-6-hydroxymethyldihydropteridine diphosphokinase</fullName>
        <ecNumber evidence="3">2.7.6.3</ecNumber>
    </recommendedName>
</protein>
<dbReference type="Gene3D" id="3.30.70.560">
    <property type="entry name" value="7,8-Dihydro-6-hydroxymethylpterin-pyrophosphokinase HPPK"/>
    <property type="match status" value="1"/>
</dbReference>
<dbReference type="Pfam" id="PF01288">
    <property type="entry name" value="HPPK"/>
    <property type="match status" value="1"/>
</dbReference>
<evidence type="ECO:0000313" key="10">
    <source>
        <dbReference type="EMBL" id="AXV08772.1"/>
    </source>
</evidence>
<dbReference type="InterPro" id="IPR000550">
    <property type="entry name" value="Hppk"/>
</dbReference>
<organism evidence="10 11">
    <name type="scientific">Euzebya pacifica</name>
    <dbReference type="NCBI Taxonomy" id="1608957"/>
    <lineage>
        <taxon>Bacteria</taxon>
        <taxon>Bacillati</taxon>
        <taxon>Actinomycetota</taxon>
        <taxon>Nitriliruptoria</taxon>
        <taxon>Euzebyales</taxon>
    </lineage>
</organism>
<evidence type="ECO:0000256" key="2">
    <source>
        <dbReference type="ARBA" id="ARBA00005051"/>
    </source>
</evidence>
<feature type="domain" description="7,8-dihydro-6-hydroxymethylpterin-pyrophosphokinase" evidence="9">
    <location>
        <begin position="109"/>
        <end position="120"/>
    </location>
</feature>
<dbReference type="NCBIfam" id="TIGR01498">
    <property type="entry name" value="folK"/>
    <property type="match status" value="1"/>
</dbReference>
<comment type="catalytic activity">
    <reaction evidence="1">
        <text>6-hydroxymethyl-7,8-dihydropterin + ATP = (7,8-dihydropterin-6-yl)methyl diphosphate + AMP + H(+)</text>
        <dbReference type="Rhea" id="RHEA:11412"/>
        <dbReference type="ChEBI" id="CHEBI:15378"/>
        <dbReference type="ChEBI" id="CHEBI:30616"/>
        <dbReference type="ChEBI" id="CHEBI:44841"/>
        <dbReference type="ChEBI" id="CHEBI:72950"/>
        <dbReference type="ChEBI" id="CHEBI:456215"/>
        <dbReference type="EC" id="2.7.6.3"/>
    </reaction>
</comment>
<sequence>MIGEGPVRAVRWLLERYQPPAGPEAAFIGLGGNVGDRLHYLNRAVALLDDTPRTEVEDISSVYETEPIGPSEDSYYNIAVRLRTELSPARLLQACQRIEATLGRVRTMRWGPRTIDLDILVYGDRVLEDPRLTVPHPRLTERGFALIPLMEVAPGWRLPDGRSLARCAVELAPIEGVAAIGRQVSLTPPPPMPEIHR</sequence>
<dbReference type="UniPathway" id="UPA00077">
    <property type="reaction ID" value="UER00155"/>
</dbReference>
<dbReference type="SUPFAM" id="SSF55083">
    <property type="entry name" value="6-hydroxymethyl-7,8-dihydropterin pyrophosphokinase, HPPK"/>
    <property type="match status" value="1"/>
</dbReference>
<dbReference type="Proteomes" id="UP000264006">
    <property type="component" value="Chromosome"/>
</dbReference>
<evidence type="ECO:0000256" key="7">
    <source>
        <dbReference type="ARBA" id="ARBA00022840"/>
    </source>
</evidence>
<keyword evidence="4" id="KW-0808">Transferase</keyword>
<dbReference type="EMBL" id="CP031165">
    <property type="protein sequence ID" value="AXV08772.1"/>
    <property type="molecule type" value="Genomic_DNA"/>
</dbReference>
<evidence type="ECO:0000256" key="5">
    <source>
        <dbReference type="ARBA" id="ARBA00022741"/>
    </source>
</evidence>
<dbReference type="CDD" id="cd00483">
    <property type="entry name" value="HPPK"/>
    <property type="match status" value="1"/>
</dbReference>
<dbReference type="PROSITE" id="PS00794">
    <property type="entry name" value="HPPK"/>
    <property type="match status" value="1"/>
</dbReference>